<reference evidence="2" key="1">
    <citation type="submission" date="2013-01" db="EMBL/GenBank/DDBJ databases">
        <title>Draft Genome Sequence of a Mulberry Tree, Morus notabilis C.K. Schneid.</title>
        <authorList>
            <person name="He N."/>
            <person name="Zhao S."/>
        </authorList>
    </citation>
    <scope>NUCLEOTIDE SEQUENCE</scope>
</reference>
<protein>
    <submittedName>
        <fullName evidence="1">Uncharacterized protein</fullName>
    </submittedName>
</protein>
<sequence>MALRPRFRKLDPCMSRSSDLARCTLAAEKCEYTYVRASNIIFAINIDASLVEDAISVKVEKIGKTNKCLVLWVVWGI</sequence>
<dbReference type="Proteomes" id="UP000030645">
    <property type="component" value="Unassembled WGS sequence"/>
</dbReference>
<evidence type="ECO:0000313" key="1">
    <source>
        <dbReference type="EMBL" id="EXC20324.1"/>
    </source>
</evidence>
<organism evidence="1 2">
    <name type="scientific">Morus notabilis</name>
    <dbReference type="NCBI Taxonomy" id="981085"/>
    <lineage>
        <taxon>Eukaryota</taxon>
        <taxon>Viridiplantae</taxon>
        <taxon>Streptophyta</taxon>
        <taxon>Embryophyta</taxon>
        <taxon>Tracheophyta</taxon>
        <taxon>Spermatophyta</taxon>
        <taxon>Magnoliopsida</taxon>
        <taxon>eudicotyledons</taxon>
        <taxon>Gunneridae</taxon>
        <taxon>Pentapetalae</taxon>
        <taxon>rosids</taxon>
        <taxon>fabids</taxon>
        <taxon>Rosales</taxon>
        <taxon>Moraceae</taxon>
        <taxon>Moreae</taxon>
        <taxon>Morus</taxon>
    </lineage>
</organism>
<dbReference type="EMBL" id="KE345913">
    <property type="protein sequence ID" value="EXC20324.1"/>
    <property type="molecule type" value="Genomic_DNA"/>
</dbReference>
<proteinExistence type="predicted"/>
<evidence type="ECO:0000313" key="2">
    <source>
        <dbReference type="Proteomes" id="UP000030645"/>
    </source>
</evidence>
<keyword evidence="2" id="KW-1185">Reference proteome</keyword>
<dbReference type="AlphaFoldDB" id="W9S0R7"/>
<gene>
    <name evidence="1" type="ORF">L484_020544</name>
</gene>
<name>W9S0R7_9ROSA</name>
<accession>W9S0R7</accession>